<evidence type="ECO:0000313" key="2">
    <source>
        <dbReference type="Proteomes" id="UP000295252"/>
    </source>
</evidence>
<dbReference type="InParanoid" id="A0A068UAF1"/>
<keyword evidence="2" id="KW-1185">Reference proteome</keyword>
<dbReference type="Gramene" id="CDP05242">
    <property type="protein sequence ID" value="CDP05242"/>
    <property type="gene ID" value="GSCOC_T00020218001"/>
</dbReference>
<proteinExistence type="predicted"/>
<evidence type="ECO:0000313" key="1">
    <source>
        <dbReference type="EMBL" id="CDP05242.1"/>
    </source>
</evidence>
<organism evidence="1 2">
    <name type="scientific">Coffea canephora</name>
    <name type="common">Robusta coffee</name>
    <dbReference type="NCBI Taxonomy" id="49390"/>
    <lineage>
        <taxon>Eukaryota</taxon>
        <taxon>Viridiplantae</taxon>
        <taxon>Streptophyta</taxon>
        <taxon>Embryophyta</taxon>
        <taxon>Tracheophyta</taxon>
        <taxon>Spermatophyta</taxon>
        <taxon>Magnoliopsida</taxon>
        <taxon>eudicotyledons</taxon>
        <taxon>Gunneridae</taxon>
        <taxon>Pentapetalae</taxon>
        <taxon>asterids</taxon>
        <taxon>lamiids</taxon>
        <taxon>Gentianales</taxon>
        <taxon>Rubiaceae</taxon>
        <taxon>Ixoroideae</taxon>
        <taxon>Gardenieae complex</taxon>
        <taxon>Bertiereae - Coffeeae clade</taxon>
        <taxon>Coffeeae</taxon>
        <taxon>Coffea</taxon>
    </lineage>
</organism>
<reference evidence="2" key="1">
    <citation type="journal article" date="2014" name="Science">
        <title>The coffee genome provides insight into the convergent evolution of caffeine biosynthesis.</title>
        <authorList>
            <person name="Denoeud F."/>
            <person name="Carretero-Paulet L."/>
            <person name="Dereeper A."/>
            <person name="Droc G."/>
            <person name="Guyot R."/>
            <person name="Pietrella M."/>
            <person name="Zheng C."/>
            <person name="Alberti A."/>
            <person name="Anthony F."/>
            <person name="Aprea G."/>
            <person name="Aury J.M."/>
            <person name="Bento P."/>
            <person name="Bernard M."/>
            <person name="Bocs S."/>
            <person name="Campa C."/>
            <person name="Cenci A."/>
            <person name="Combes M.C."/>
            <person name="Crouzillat D."/>
            <person name="Da Silva C."/>
            <person name="Daddiego L."/>
            <person name="De Bellis F."/>
            <person name="Dussert S."/>
            <person name="Garsmeur O."/>
            <person name="Gayraud T."/>
            <person name="Guignon V."/>
            <person name="Jahn K."/>
            <person name="Jamilloux V."/>
            <person name="Joet T."/>
            <person name="Labadie K."/>
            <person name="Lan T."/>
            <person name="Leclercq J."/>
            <person name="Lepelley M."/>
            <person name="Leroy T."/>
            <person name="Li L.T."/>
            <person name="Librado P."/>
            <person name="Lopez L."/>
            <person name="Munoz A."/>
            <person name="Noel B."/>
            <person name="Pallavicini A."/>
            <person name="Perrotta G."/>
            <person name="Poncet V."/>
            <person name="Pot D."/>
            <person name="Priyono X."/>
            <person name="Rigoreau M."/>
            <person name="Rouard M."/>
            <person name="Rozas J."/>
            <person name="Tranchant-Dubreuil C."/>
            <person name="VanBuren R."/>
            <person name="Zhang Q."/>
            <person name="Andrade A.C."/>
            <person name="Argout X."/>
            <person name="Bertrand B."/>
            <person name="de Kochko A."/>
            <person name="Graziosi G."/>
            <person name="Henry R.J."/>
            <person name="Jayarama X."/>
            <person name="Ming R."/>
            <person name="Nagai C."/>
            <person name="Rounsley S."/>
            <person name="Sankoff D."/>
            <person name="Giuliano G."/>
            <person name="Albert V.A."/>
            <person name="Wincker P."/>
            <person name="Lashermes P."/>
        </authorList>
    </citation>
    <scope>NUCLEOTIDE SEQUENCE [LARGE SCALE GENOMIC DNA]</scope>
    <source>
        <strain evidence="2">cv. DH200-94</strain>
    </source>
</reference>
<dbReference type="Proteomes" id="UP000295252">
    <property type="component" value="Chromosome IV"/>
</dbReference>
<sequence>MTTTDGNLVASTNRVAKLLRPLFFVEKPMNFETLTVVFNK</sequence>
<gene>
    <name evidence="1" type="ORF">GSCOC_T00020218001</name>
</gene>
<dbReference type="AlphaFoldDB" id="A0A068UAF1"/>
<dbReference type="EMBL" id="HG739099">
    <property type="protein sequence ID" value="CDP05242.1"/>
    <property type="molecule type" value="Genomic_DNA"/>
</dbReference>
<protein>
    <submittedName>
        <fullName evidence="1">Uncharacterized protein</fullName>
    </submittedName>
</protein>
<name>A0A068UAF1_COFCA</name>
<accession>A0A068UAF1</accession>